<evidence type="ECO:0000256" key="2">
    <source>
        <dbReference type="ARBA" id="ARBA00013868"/>
    </source>
</evidence>
<evidence type="ECO:0000256" key="6">
    <source>
        <dbReference type="ARBA" id="ARBA00022741"/>
    </source>
</evidence>
<accession>A0A382CEA3</accession>
<dbReference type="NCBIfam" id="TIGR01510">
    <property type="entry name" value="coaD_prev_kdtB"/>
    <property type="match status" value="1"/>
</dbReference>
<sequence length="167" mass="18714">MAGASERKRVAVYPGSFDPLTNGHVDIILRGARLFDRIIVALLENADKSPMFPVGERLEIAKKVFAPHQNVDVDRFDGLLVDYVRFQGANVIVRGLRAISDFEFELQMALMNRRLNPEVETVFMMPAEQYTYVSSRLVKEVFALGGSISGLVPDTVEAELKRKRKSG</sequence>
<dbReference type="EMBL" id="UINC01034098">
    <property type="protein sequence ID" value="SVB24406.1"/>
    <property type="molecule type" value="Genomic_DNA"/>
</dbReference>
<dbReference type="PANTHER" id="PTHR21342:SF1">
    <property type="entry name" value="PHOSPHOPANTETHEINE ADENYLYLTRANSFERASE"/>
    <property type="match status" value="1"/>
</dbReference>
<dbReference type="InterPro" id="IPR014729">
    <property type="entry name" value="Rossmann-like_a/b/a_fold"/>
</dbReference>
<evidence type="ECO:0000256" key="10">
    <source>
        <dbReference type="ARBA" id="ARBA00029346"/>
    </source>
</evidence>
<keyword evidence="3" id="KW-0963">Cytoplasm</keyword>
<dbReference type="GO" id="GO:0015937">
    <property type="term" value="P:coenzyme A biosynthetic process"/>
    <property type="evidence" value="ECO:0007669"/>
    <property type="project" value="UniProtKB-KW"/>
</dbReference>
<proteinExistence type="inferred from homology"/>
<protein>
    <recommendedName>
        <fullName evidence="2">Phosphopantetheine adenylyltransferase</fullName>
        <ecNumber evidence="1">2.7.7.3</ecNumber>
    </recommendedName>
</protein>
<dbReference type="EC" id="2.7.7.3" evidence="1"/>
<dbReference type="GO" id="GO:0005524">
    <property type="term" value="F:ATP binding"/>
    <property type="evidence" value="ECO:0007669"/>
    <property type="project" value="UniProtKB-KW"/>
</dbReference>
<dbReference type="HAMAP" id="MF_00151">
    <property type="entry name" value="PPAT_bact"/>
    <property type="match status" value="1"/>
</dbReference>
<comment type="catalytic activity">
    <reaction evidence="10">
        <text>(R)-4'-phosphopantetheine + ATP + H(+) = 3'-dephospho-CoA + diphosphate</text>
        <dbReference type="Rhea" id="RHEA:19801"/>
        <dbReference type="ChEBI" id="CHEBI:15378"/>
        <dbReference type="ChEBI" id="CHEBI:30616"/>
        <dbReference type="ChEBI" id="CHEBI:33019"/>
        <dbReference type="ChEBI" id="CHEBI:57328"/>
        <dbReference type="ChEBI" id="CHEBI:61723"/>
        <dbReference type="EC" id="2.7.7.3"/>
    </reaction>
</comment>
<dbReference type="InterPro" id="IPR001980">
    <property type="entry name" value="PPAT"/>
</dbReference>
<evidence type="ECO:0000256" key="7">
    <source>
        <dbReference type="ARBA" id="ARBA00022840"/>
    </source>
</evidence>
<keyword evidence="8" id="KW-0460">Magnesium</keyword>
<dbReference type="CDD" id="cd02163">
    <property type="entry name" value="PPAT"/>
    <property type="match status" value="1"/>
</dbReference>
<evidence type="ECO:0000313" key="12">
    <source>
        <dbReference type="EMBL" id="SVB24406.1"/>
    </source>
</evidence>
<keyword evidence="7" id="KW-0067">ATP-binding</keyword>
<gene>
    <name evidence="12" type="ORF">METZ01_LOCUS177260</name>
</gene>
<keyword evidence="6" id="KW-0547">Nucleotide-binding</keyword>
<evidence type="ECO:0000256" key="9">
    <source>
        <dbReference type="ARBA" id="ARBA00022993"/>
    </source>
</evidence>
<keyword evidence="9" id="KW-0173">Coenzyme A biosynthesis</keyword>
<dbReference type="InterPro" id="IPR004821">
    <property type="entry name" value="Cyt_trans-like"/>
</dbReference>
<evidence type="ECO:0000256" key="1">
    <source>
        <dbReference type="ARBA" id="ARBA00012392"/>
    </source>
</evidence>
<evidence type="ECO:0000259" key="11">
    <source>
        <dbReference type="Pfam" id="PF01467"/>
    </source>
</evidence>
<dbReference type="PANTHER" id="PTHR21342">
    <property type="entry name" value="PHOSPHOPANTETHEINE ADENYLYLTRANSFERASE"/>
    <property type="match status" value="1"/>
</dbReference>
<dbReference type="PRINTS" id="PR01020">
    <property type="entry name" value="LPSBIOSNTHSS"/>
</dbReference>
<dbReference type="GO" id="GO:0004595">
    <property type="term" value="F:pantetheine-phosphate adenylyltransferase activity"/>
    <property type="evidence" value="ECO:0007669"/>
    <property type="project" value="UniProtKB-EC"/>
</dbReference>
<dbReference type="SUPFAM" id="SSF52374">
    <property type="entry name" value="Nucleotidylyl transferase"/>
    <property type="match status" value="1"/>
</dbReference>
<name>A0A382CEA3_9ZZZZ</name>
<evidence type="ECO:0000256" key="3">
    <source>
        <dbReference type="ARBA" id="ARBA00022490"/>
    </source>
</evidence>
<dbReference type="NCBIfam" id="TIGR00125">
    <property type="entry name" value="cyt_tran_rel"/>
    <property type="match status" value="1"/>
</dbReference>
<keyword evidence="4" id="KW-0808">Transferase</keyword>
<dbReference type="Gene3D" id="3.40.50.620">
    <property type="entry name" value="HUPs"/>
    <property type="match status" value="1"/>
</dbReference>
<organism evidence="12">
    <name type="scientific">marine metagenome</name>
    <dbReference type="NCBI Taxonomy" id="408172"/>
    <lineage>
        <taxon>unclassified sequences</taxon>
        <taxon>metagenomes</taxon>
        <taxon>ecological metagenomes</taxon>
    </lineage>
</organism>
<evidence type="ECO:0000256" key="8">
    <source>
        <dbReference type="ARBA" id="ARBA00022842"/>
    </source>
</evidence>
<feature type="domain" description="Cytidyltransferase-like" evidence="11">
    <location>
        <begin position="12"/>
        <end position="140"/>
    </location>
</feature>
<evidence type="ECO:0000256" key="5">
    <source>
        <dbReference type="ARBA" id="ARBA00022695"/>
    </source>
</evidence>
<keyword evidence="5" id="KW-0548">Nucleotidyltransferase</keyword>
<reference evidence="12" key="1">
    <citation type="submission" date="2018-05" db="EMBL/GenBank/DDBJ databases">
        <authorList>
            <person name="Lanie J.A."/>
            <person name="Ng W.-L."/>
            <person name="Kazmierczak K.M."/>
            <person name="Andrzejewski T.M."/>
            <person name="Davidsen T.M."/>
            <person name="Wayne K.J."/>
            <person name="Tettelin H."/>
            <person name="Glass J.I."/>
            <person name="Rusch D."/>
            <person name="Podicherti R."/>
            <person name="Tsui H.-C.T."/>
            <person name="Winkler M.E."/>
        </authorList>
    </citation>
    <scope>NUCLEOTIDE SEQUENCE</scope>
</reference>
<dbReference type="AlphaFoldDB" id="A0A382CEA3"/>
<dbReference type="Pfam" id="PF01467">
    <property type="entry name" value="CTP_transf_like"/>
    <property type="match status" value="1"/>
</dbReference>
<evidence type="ECO:0000256" key="4">
    <source>
        <dbReference type="ARBA" id="ARBA00022679"/>
    </source>
</evidence>